<reference evidence="3 4" key="1">
    <citation type="journal article" date="2014" name="Genome Announc.">
        <title>Draft genome sequence of the pathogenic fungus Scedosporium apiospermum.</title>
        <authorList>
            <person name="Vandeputte P."/>
            <person name="Ghamrawi S."/>
            <person name="Rechenmann M."/>
            <person name="Iltis A."/>
            <person name="Giraud S."/>
            <person name="Fleury M."/>
            <person name="Thornton C."/>
            <person name="Delhaes L."/>
            <person name="Meyer W."/>
            <person name="Papon N."/>
            <person name="Bouchara J.P."/>
        </authorList>
    </citation>
    <scope>NUCLEOTIDE SEQUENCE [LARGE SCALE GENOMIC DNA]</scope>
    <source>
        <strain evidence="3 4">IHEM 14462</strain>
    </source>
</reference>
<dbReference type="GO" id="GO:0008168">
    <property type="term" value="F:methyltransferase activity"/>
    <property type="evidence" value="ECO:0007669"/>
    <property type="project" value="TreeGrafter"/>
</dbReference>
<evidence type="ECO:0000313" key="4">
    <source>
        <dbReference type="Proteomes" id="UP000028545"/>
    </source>
</evidence>
<name>A0A084GEP3_PSEDA</name>
<dbReference type="OMA" id="AWEQHNL"/>
<evidence type="ECO:0000313" key="3">
    <source>
        <dbReference type="EMBL" id="KEZ45805.1"/>
    </source>
</evidence>
<dbReference type="GeneID" id="27720692"/>
<keyword evidence="4" id="KW-1185">Reference proteome</keyword>
<accession>A0A084GEP3</accession>
<feature type="region of interest" description="Disordered" evidence="2">
    <location>
        <begin position="1"/>
        <end position="22"/>
    </location>
</feature>
<dbReference type="PANTHER" id="PTHR43591">
    <property type="entry name" value="METHYLTRANSFERASE"/>
    <property type="match status" value="1"/>
</dbReference>
<organism evidence="3 4">
    <name type="scientific">Pseudallescheria apiosperma</name>
    <name type="common">Scedosporium apiospermum</name>
    <dbReference type="NCBI Taxonomy" id="563466"/>
    <lineage>
        <taxon>Eukaryota</taxon>
        <taxon>Fungi</taxon>
        <taxon>Dikarya</taxon>
        <taxon>Ascomycota</taxon>
        <taxon>Pezizomycotina</taxon>
        <taxon>Sordariomycetes</taxon>
        <taxon>Hypocreomycetidae</taxon>
        <taxon>Microascales</taxon>
        <taxon>Microascaceae</taxon>
        <taxon>Scedosporium</taxon>
    </lineage>
</organism>
<dbReference type="Pfam" id="PF13489">
    <property type="entry name" value="Methyltransf_23"/>
    <property type="match status" value="1"/>
</dbReference>
<dbReference type="EMBL" id="JOWA01000066">
    <property type="protein sequence ID" value="KEZ45805.1"/>
    <property type="molecule type" value="Genomic_DNA"/>
</dbReference>
<evidence type="ECO:0008006" key="5">
    <source>
        <dbReference type="Google" id="ProtNLM"/>
    </source>
</evidence>
<protein>
    <recommendedName>
        <fullName evidence="5">Methyltransferase domain-containing protein</fullName>
    </recommendedName>
</protein>
<sequence>MFDPSNDPIQPDEGAEVGSTRSSLTSISESVLKGVVGEGQRTYAAYGKEEYGFPMDEKELERIDLCHVKYGALLDKRLFLAPIVEDPARILDLGCGTGIWCVDMAEEYPGAQVVGVDIAPTQPEWVPPNCQFELDDIEQEWTWKENTADFIFCRDLILSIRDFPRLIDQCYKHLKPGGWAEFHCVTGVLQCDDDSVPSDSHFQAMSDNLMTACNNFGTPVDDPMRWKGWFEDRGFENVTERIFKLPCNPWPRDKRLKLVGAWEQHNLLNNLEGMLMRLFHKGLGWSEDEILLFSAMLRKDIKNLGFHAYWPFITVYGRKPLSEETAADTSTQMAQQPAAETS</sequence>
<proteinExistence type="inferred from homology"/>
<comment type="similarity">
    <text evidence="1">Belongs to the methyltransferase superfamily. LaeA methyltransferase family.</text>
</comment>
<dbReference type="SUPFAM" id="SSF53335">
    <property type="entry name" value="S-adenosyl-L-methionine-dependent methyltransferases"/>
    <property type="match status" value="1"/>
</dbReference>
<dbReference type="CDD" id="cd02440">
    <property type="entry name" value="AdoMet_MTases"/>
    <property type="match status" value="1"/>
</dbReference>
<dbReference type="VEuPathDB" id="FungiDB:SAPIO_CDS1620"/>
<dbReference type="PANTHER" id="PTHR43591:SF31">
    <property type="entry name" value="LAEA-LIKE, PUTATIVE (AFU_ORTHOLOGUE AFUA_8G01930)-RELATED"/>
    <property type="match status" value="1"/>
</dbReference>
<dbReference type="KEGG" id="sapo:SAPIO_CDS1620"/>
<gene>
    <name evidence="3" type="ORF">SAPIO_CDS1620</name>
</gene>
<dbReference type="Proteomes" id="UP000028545">
    <property type="component" value="Unassembled WGS sequence"/>
</dbReference>
<dbReference type="AlphaFoldDB" id="A0A084GEP3"/>
<comment type="caution">
    <text evidence="3">The sequence shown here is derived from an EMBL/GenBank/DDBJ whole genome shotgun (WGS) entry which is preliminary data.</text>
</comment>
<dbReference type="InterPro" id="IPR029063">
    <property type="entry name" value="SAM-dependent_MTases_sf"/>
</dbReference>
<dbReference type="OrthoDB" id="2013972at2759"/>
<dbReference type="Gene3D" id="3.40.50.150">
    <property type="entry name" value="Vaccinia Virus protein VP39"/>
    <property type="match status" value="1"/>
</dbReference>
<dbReference type="RefSeq" id="XP_016645604.1">
    <property type="nucleotide sequence ID" value="XM_016784847.1"/>
</dbReference>
<dbReference type="HOGENOM" id="CLU_010595_7_1_1"/>
<evidence type="ECO:0000256" key="2">
    <source>
        <dbReference type="SAM" id="MobiDB-lite"/>
    </source>
</evidence>
<evidence type="ECO:0000256" key="1">
    <source>
        <dbReference type="ARBA" id="ARBA00038158"/>
    </source>
</evidence>